<dbReference type="EMBL" id="JAWDJW010000450">
    <property type="protein sequence ID" value="KAK3080679.1"/>
    <property type="molecule type" value="Genomic_DNA"/>
</dbReference>
<evidence type="ECO:0000313" key="2">
    <source>
        <dbReference type="Proteomes" id="UP001186974"/>
    </source>
</evidence>
<accession>A0ACC3DVG4</accession>
<name>A0ACC3DVG4_9PEZI</name>
<sequence length="119" mass="13286">MAGLKQQLAPPYLEQIKIEIQKSQQKIIEAQNFASHKGYNEGLVQQAEYHYEEAARLHKEYKSTVLEDGPVDDSGLESGQRLTSDAEKGDTEDSDDTGDGEAEIHSDSDDVDFEPENDE</sequence>
<evidence type="ECO:0000313" key="1">
    <source>
        <dbReference type="EMBL" id="KAK3080679.1"/>
    </source>
</evidence>
<keyword evidence="2" id="KW-1185">Reference proteome</keyword>
<protein>
    <submittedName>
        <fullName evidence="1">Uncharacterized protein</fullName>
    </submittedName>
</protein>
<reference evidence="1" key="1">
    <citation type="submission" date="2024-09" db="EMBL/GenBank/DDBJ databases">
        <title>Black Yeasts Isolated from many extreme environments.</title>
        <authorList>
            <person name="Coleine C."/>
            <person name="Stajich J.E."/>
            <person name="Selbmann L."/>
        </authorList>
    </citation>
    <scope>NUCLEOTIDE SEQUENCE</scope>
    <source>
        <strain evidence="1">CCFEE 5737</strain>
    </source>
</reference>
<dbReference type="Proteomes" id="UP001186974">
    <property type="component" value="Unassembled WGS sequence"/>
</dbReference>
<gene>
    <name evidence="1" type="ORF">LTS18_014204</name>
</gene>
<proteinExistence type="predicted"/>
<organism evidence="1 2">
    <name type="scientific">Coniosporium uncinatum</name>
    <dbReference type="NCBI Taxonomy" id="93489"/>
    <lineage>
        <taxon>Eukaryota</taxon>
        <taxon>Fungi</taxon>
        <taxon>Dikarya</taxon>
        <taxon>Ascomycota</taxon>
        <taxon>Pezizomycotina</taxon>
        <taxon>Dothideomycetes</taxon>
        <taxon>Dothideomycetes incertae sedis</taxon>
        <taxon>Coniosporium</taxon>
    </lineage>
</organism>
<comment type="caution">
    <text evidence="1">The sequence shown here is derived from an EMBL/GenBank/DDBJ whole genome shotgun (WGS) entry which is preliminary data.</text>
</comment>